<proteinExistence type="predicted"/>
<feature type="transmembrane region" description="Helical" evidence="1">
    <location>
        <begin position="24"/>
        <end position="45"/>
    </location>
</feature>
<dbReference type="Proteomes" id="UP000322080">
    <property type="component" value="Unassembled WGS sequence"/>
</dbReference>
<keyword evidence="4" id="KW-1185">Reference proteome</keyword>
<organism evidence="3 4">
    <name type="scientific">Maritimibacter fusiformis</name>
    <dbReference type="NCBI Taxonomy" id="2603819"/>
    <lineage>
        <taxon>Bacteria</taxon>
        <taxon>Pseudomonadati</taxon>
        <taxon>Pseudomonadota</taxon>
        <taxon>Alphaproteobacteria</taxon>
        <taxon>Rhodobacterales</taxon>
        <taxon>Roseobacteraceae</taxon>
        <taxon>Maritimibacter</taxon>
    </lineage>
</organism>
<keyword evidence="1" id="KW-1133">Transmembrane helix</keyword>
<feature type="transmembrane region" description="Helical" evidence="1">
    <location>
        <begin position="51"/>
        <end position="73"/>
    </location>
</feature>
<protein>
    <recommendedName>
        <fullName evidence="2">YrhK domain-containing protein</fullName>
    </recommendedName>
</protein>
<gene>
    <name evidence="3" type="ORF">FVF75_04380</name>
</gene>
<evidence type="ECO:0000313" key="3">
    <source>
        <dbReference type="EMBL" id="TYB81980.1"/>
    </source>
</evidence>
<dbReference type="EMBL" id="VSIY01000004">
    <property type="protein sequence ID" value="TYB81980.1"/>
    <property type="molecule type" value="Genomic_DNA"/>
</dbReference>
<dbReference type="Pfam" id="PF14145">
    <property type="entry name" value="YrhK"/>
    <property type="match status" value="1"/>
</dbReference>
<feature type="domain" description="YrhK" evidence="2">
    <location>
        <begin position="21"/>
        <end position="76"/>
    </location>
</feature>
<accession>A0A5D0RK32</accession>
<name>A0A5D0RK32_9RHOB</name>
<dbReference type="RefSeq" id="WP_148376600.1">
    <property type="nucleotide sequence ID" value="NZ_VSIY01000004.1"/>
</dbReference>
<dbReference type="AlphaFoldDB" id="A0A5D0RK32"/>
<reference evidence="3 4" key="1">
    <citation type="submission" date="2019-08" db="EMBL/GenBank/DDBJ databases">
        <title>Identification of a novel species of the genus Boseongicola.</title>
        <authorList>
            <person name="Zhang X.-Q."/>
        </authorList>
    </citation>
    <scope>NUCLEOTIDE SEQUENCE [LARGE SCALE GENOMIC DNA]</scope>
    <source>
        <strain evidence="3 4">HY14</strain>
    </source>
</reference>
<sequence>MPLFQHENRQASEAAKALYARYEIVYTAVDFIAAFAFLVGSVLFFDENTKTAATWLFVIGSVFFALKPTIRLVREIKLYRMGKIDTLAARMGD</sequence>
<comment type="caution">
    <text evidence="3">The sequence shown here is derived from an EMBL/GenBank/DDBJ whole genome shotgun (WGS) entry which is preliminary data.</text>
</comment>
<evidence type="ECO:0000256" key="1">
    <source>
        <dbReference type="SAM" id="Phobius"/>
    </source>
</evidence>
<dbReference type="InterPro" id="IPR025424">
    <property type="entry name" value="YrhK_domain"/>
</dbReference>
<keyword evidence="1" id="KW-0472">Membrane</keyword>
<keyword evidence="1" id="KW-0812">Transmembrane</keyword>
<evidence type="ECO:0000313" key="4">
    <source>
        <dbReference type="Proteomes" id="UP000322080"/>
    </source>
</evidence>
<evidence type="ECO:0000259" key="2">
    <source>
        <dbReference type="Pfam" id="PF14145"/>
    </source>
</evidence>